<feature type="domain" description="Pili assembly chaperone N-terminal" evidence="8">
    <location>
        <begin position="33"/>
        <end position="146"/>
    </location>
</feature>
<comment type="similarity">
    <text evidence="2">Belongs to the periplasmic pilus chaperone family.</text>
</comment>
<dbReference type="Pfam" id="PF00345">
    <property type="entry name" value="PapD_N"/>
    <property type="match status" value="1"/>
</dbReference>
<feature type="signal peptide" evidence="7">
    <location>
        <begin position="1"/>
        <end position="23"/>
    </location>
</feature>
<dbReference type="PANTHER" id="PTHR30251:SF11">
    <property type="entry name" value="CHAPERONE PROTEIN FIMC-RELATED"/>
    <property type="match status" value="1"/>
</dbReference>
<sequence>MKMIKVKPLLGVALLFIANHALADEKSESAGSLSMGATRVIYRAQEKEAAMPIMNHTHLTYLIQSWIEDKNGIRAKEFVVTPPLFQLKSQKNSQLRMVAVGNLPQDRESVYYLISKAIPPTPEENKNMLQLAIKTRMKLFYRPEGLQGSPEQSAVSLIWQCNNDNIKIINNSDYSVVIAKLATAAKSVTTDKVMDLIKGGLVPAKDNVTVKFICQSNSQIRYAVMNDFGGITDNLTATLQ</sequence>
<dbReference type="Gene3D" id="2.60.40.10">
    <property type="entry name" value="Immunoglobulins"/>
    <property type="match status" value="2"/>
</dbReference>
<evidence type="ECO:0000256" key="5">
    <source>
        <dbReference type="ARBA" id="ARBA00022764"/>
    </source>
</evidence>
<dbReference type="SUPFAM" id="SSF49354">
    <property type="entry name" value="PapD-like"/>
    <property type="match status" value="1"/>
</dbReference>
<dbReference type="InterPro" id="IPR001829">
    <property type="entry name" value="Pili_assmbl_chaperone_bac"/>
</dbReference>
<comment type="caution">
    <text evidence="9">The sequence shown here is derived from an EMBL/GenBank/DDBJ whole genome shotgun (WGS) entry which is preliminary data.</text>
</comment>
<evidence type="ECO:0000256" key="7">
    <source>
        <dbReference type="SAM" id="SignalP"/>
    </source>
</evidence>
<protein>
    <submittedName>
        <fullName evidence="9">Molecular chaperone</fullName>
    </submittedName>
</protein>
<evidence type="ECO:0000256" key="4">
    <source>
        <dbReference type="ARBA" id="ARBA00022729"/>
    </source>
</evidence>
<dbReference type="OrthoDB" id="9131059at2"/>
<feature type="chain" id="PRO_5018524075" evidence="7">
    <location>
        <begin position="24"/>
        <end position="240"/>
    </location>
</feature>
<dbReference type="AlphaFoldDB" id="A0A3R9F061"/>
<dbReference type="EMBL" id="RHXB01000007">
    <property type="protein sequence ID" value="RSE25646.1"/>
    <property type="molecule type" value="Genomic_DNA"/>
</dbReference>
<evidence type="ECO:0000313" key="10">
    <source>
        <dbReference type="Proteomes" id="UP000275331"/>
    </source>
</evidence>
<dbReference type="FunFam" id="2.60.40.10:FF:000458">
    <property type="entry name" value="Molecular chaperone FimC"/>
    <property type="match status" value="1"/>
</dbReference>
<dbReference type="InterPro" id="IPR036316">
    <property type="entry name" value="Pili_assmbl_chap_C_dom_sf"/>
</dbReference>
<keyword evidence="6" id="KW-0143">Chaperone</keyword>
<evidence type="ECO:0000256" key="6">
    <source>
        <dbReference type="ARBA" id="ARBA00023186"/>
    </source>
</evidence>
<name>A0A3R9F061_9ENTR</name>
<dbReference type="InterPro" id="IPR013783">
    <property type="entry name" value="Ig-like_fold"/>
</dbReference>
<evidence type="ECO:0000259" key="8">
    <source>
        <dbReference type="Pfam" id="PF00345"/>
    </source>
</evidence>
<dbReference type="InterPro" id="IPR016147">
    <property type="entry name" value="Pili_assmbl_chaperone_N"/>
</dbReference>
<accession>A0A3R9F061</accession>
<dbReference type="PRINTS" id="PR00969">
    <property type="entry name" value="CHAPERONPILI"/>
</dbReference>
<dbReference type="InterPro" id="IPR050643">
    <property type="entry name" value="Periplasmic_pilus_chap"/>
</dbReference>
<comment type="subcellular location">
    <subcellularLocation>
        <location evidence="1">Periplasm</location>
    </subcellularLocation>
</comment>
<gene>
    <name evidence="9" type="ORF">EGT71_11990</name>
</gene>
<evidence type="ECO:0000256" key="1">
    <source>
        <dbReference type="ARBA" id="ARBA00004418"/>
    </source>
</evidence>
<dbReference type="Proteomes" id="UP000275331">
    <property type="component" value="Unassembled WGS sequence"/>
</dbReference>
<evidence type="ECO:0000313" key="9">
    <source>
        <dbReference type="EMBL" id="RSE25646.1"/>
    </source>
</evidence>
<dbReference type="GO" id="GO:0030288">
    <property type="term" value="C:outer membrane-bounded periplasmic space"/>
    <property type="evidence" value="ECO:0007669"/>
    <property type="project" value="InterPro"/>
</dbReference>
<dbReference type="PANTHER" id="PTHR30251">
    <property type="entry name" value="PILUS ASSEMBLY CHAPERONE"/>
    <property type="match status" value="1"/>
</dbReference>
<keyword evidence="4 7" id="KW-0732">Signal</keyword>
<proteinExistence type="inferred from homology"/>
<dbReference type="GO" id="GO:0071555">
    <property type="term" value="P:cell wall organization"/>
    <property type="evidence" value="ECO:0007669"/>
    <property type="project" value="InterPro"/>
</dbReference>
<dbReference type="InterPro" id="IPR008962">
    <property type="entry name" value="PapD-like_sf"/>
</dbReference>
<evidence type="ECO:0000256" key="3">
    <source>
        <dbReference type="ARBA" id="ARBA00022558"/>
    </source>
</evidence>
<keyword evidence="3" id="KW-1029">Fimbrium biogenesis</keyword>
<evidence type="ECO:0000256" key="2">
    <source>
        <dbReference type="ARBA" id="ARBA00007399"/>
    </source>
</evidence>
<organism evidence="9 10">
    <name type="scientific">Atlantibacter subterraneus</name>
    <dbReference type="NCBI Taxonomy" id="255519"/>
    <lineage>
        <taxon>Bacteria</taxon>
        <taxon>Pseudomonadati</taxon>
        <taxon>Pseudomonadota</taxon>
        <taxon>Gammaproteobacteria</taxon>
        <taxon>Enterobacterales</taxon>
        <taxon>Enterobacteriaceae</taxon>
        <taxon>Atlantibacter</taxon>
    </lineage>
</organism>
<reference evidence="9 10" key="1">
    <citation type="submission" date="2018-10" db="EMBL/GenBank/DDBJ databases">
        <title>Transmission dynamics of multidrug resistant bacteria on intensive care unit surfaces.</title>
        <authorList>
            <person name="D'Souza A.W."/>
            <person name="Potter R.F."/>
            <person name="Wallace M."/>
            <person name="Shupe A."/>
            <person name="Patel S."/>
            <person name="Sun S."/>
            <person name="Gul D."/>
            <person name="Kwon J.H."/>
            <person name="Andleeb S."/>
            <person name="Burnham C.-A.D."/>
            <person name="Dantas G."/>
        </authorList>
    </citation>
    <scope>NUCLEOTIDE SEQUENCE [LARGE SCALE GENOMIC DNA]</scope>
    <source>
        <strain evidence="9 10">AS_373</strain>
    </source>
</reference>
<dbReference type="SUPFAM" id="SSF49584">
    <property type="entry name" value="Periplasmic chaperone C-domain"/>
    <property type="match status" value="1"/>
</dbReference>
<keyword evidence="5" id="KW-0574">Periplasm</keyword>